<dbReference type="InterPro" id="IPR011251">
    <property type="entry name" value="Luciferase-like_dom"/>
</dbReference>
<dbReference type="Pfam" id="PF00296">
    <property type="entry name" value="Bac_luciferase"/>
    <property type="match status" value="1"/>
</dbReference>
<gene>
    <name evidence="3" type="ORF">SAMN05421676_102462</name>
</gene>
<dbReference type="AlphaFoldDB" id="A0A1I0BFR3"/>
<dbReference type="InterPro" id="IPR019949">
    <property type="entry name" value="CmoO-like"/>
</dbReference>
<feature type="domain" description="Luciferase-like" evidence="2">
    <location>
        <begin position="19"/>
        <end position="300"/>
    </location>
</feature>
<dbReference type="SUPFAM" id="SSF51679">
    <property type="entry name" value="Bacterial luciferase-like"/>
    <property type="match status" value="1"/>
</dbReference>
<reference evidence="4" key="1">
    <citation type="submission" date="2016-10" db="EMBL/GenBank/DDBJ databases">
        <authorList>
            <person name="Varghese N."/>
            <person name="Submissions S."/>
        </authorList>
    </citation>
    <scope>NUCLEOTIDE SEQUENCE [LARGE SCALE GENOMIC DNA]</scope>
    <source>
        <strain evidence="4">CGMCC 1.3566</strain>
    </source>
</reference>
<protein>
    <submittedName>
        <fullName evidence="3">Luciferase family oxidoreductase, group 1</fullName>
    </submittedName>
</protein>
<dbReference type="EMBL" id="FOHJ01000002">
    <property type="protein sequence ID" value="SET05813.1"/>
    <property type="molecule type" value="Genomic_DNA"/>
</dbReference>
<evidence type="ECO:0000313" key="3">
    <source>
        <dbReference type="EMBL" id="SET05813.1"/>
    </source>
</evidence>
<keyword evidence="4" id="KW-1185">Reference proteome</keyword>
<evidence type="ECO:0000313" key="4">
    <source>
        <dbReference type="Proteomes" id="UP000199095"/>
    </source>
</evidence>
<dbReference type="FunFam" id="3.20.20.30:FF:000002">
    <property type="entry name" value="LLM class flavin-dependent oxidoreductase"/>
    <property type="match status" value="1"/>
</dbReference>
<dbReference type="Proteomes" id="UP000199095">
    <property type="component" value="Unassembled WGS sequence"/>
</dbReference>
<evidence type="ECO:0000256" key="1">
    <source>
        <dbReference type="ARBA" id="ARBA00007789"/>
    </source>
</evidence>
<dbReference type="InterPro" id="IPR036661">
    <property type="entry name" value="Luciferase-like_sf"/>
</dbReference>
<dbReference type="RefSeq" id="WP_093132516.1">
    <property type="nucleotide sequence ID" value="NZ_FOHJ01000002.1"/>
</dbReference>
<accession>A0A1I0BFR3</accession>
<dbReference type="NCBIfam" id="TIGR03558">
    <property type="entry name" value="oxido_grp_1"/>
    <property type="match status" value="1"/>
</dbReference>
<dbReference type="OrthoDB" id="9780518at2"/>
<evidence type="ECO:0000259" key="2">
    <source>
        <dbReference type="Pfam" id="PF00296"/>
    </source>
</evidence>
<organism evidence="3 4">
    <name type="scientific">Salinibacillus kushneri</name>
    <dbReference type="NCBI Taxonomy" id="237682"/>
    <lineage>
        <taxon>Bacteria</taxon>
        <taxon>Bacillati</taxon>
        <taxon>Bacillota</taxon>
        <taxon>Bacilli</taxon>
        <taxon>Bacillales</taxon>
        <taxon>Bacillaceae</taxon>
        <taxon>Salinibacillus</taxon>
    </lineage>
</organism>
<dbReference type="InterPro" id="IPR050766">
    <property type="entry name" value="Bact_Lucif_Oxidored"/>
</dbReference>
<dbReference type="STRING" id="237682.SAMN05421676_102462"/>
<name>A0A1I0BFR3_9BACI</name>
<comment type="similarity">
    <text evidence="1">To bacterial alkanal monooxygenase alpha and beta chains.</text>
</comment>
<dbReference type="PANTHER" id="PTHR30137">
    <property type="entry name" value="LUCIFERASE-LIKE MONOOXYGENASE"/>
    <property type="match status" value="1"/>
</dbReference>
<dbReference type="Gene3D" id="3.20.20.30">
    <property type="entry name" value="Luciferase-like domain"/>
    <property type="match status" value="1"/>
</dbReference>
<dbReference type="GO" id="GO:0005829">
    <property type="term" value="C:cytosol"/>
    <property type="evidence" value="ECO:0007669"/>
    <property type="project" value="TreeGrafter"/>
</dbReference>
<proteinExistence type="predicted"/>
<dbReference type="CDD" id="cd00347">
    <property type="entry name" value="Flavin_utilizing_monoxygenases"/>
    <property type="match status" value="1"/>
</dbReference>
<sequence length="332" mass="37110">MSIKLSVLDQSPLLPGATARDALIQTTELAQWTDKLGYHRFWVSEHHSTKTLAGSAPEILITHLAANTKNIRVGTGGVLLPHYSAYKVAEVFRVLESLYPNRIDLGVGRAPGGMPGVNYALNKGKYPNVQEYPKQVMELMNYVRGEKHPTYQVSATPLGETAPPIWMLGSSTRSASLAAELGTSYTFAQFINGEGGINAMKDYYNHFKPSEQQKVPQGNVAIFVVCAKTEKEAEYLASTLDLQLLRIENGDFRHGYPDPEEAVDYPYTSFELERVRQNRQRMIVGNPQQVKEQLETLAQTYGVDEVIVNTIATSKEKRFESYQLIMDAFKTK</sequence>
<dbReference type="GO" id="GO:0016705">
    <property type="term" value="F:oxidoreductase activity, acting on paired donors, with incorporation or reduction of molecular oxygen"/>
    <property type="evidence" value="ECO:0007669"/>
    <property type="project" value="InterPro"/>
</dbReference>
<dbReference type="PANTHER" id="PTHR30137:SF19">
    <property type="entry name" value="LUCIFERASE-LIKE MONOOXYGENASE"/>
    <property type="match status" value="1"/>
</dbReference>